<dbReference type="EMBL" id="CP042914">
    <property type="protein sequence ID" value="QEG39360.1"/>
    <property type="molecule type" value="Genomic_DNA"/>
</dbReference>
<feature type="region of interest" description="Disordered" evidence="1">
    <location>
        <begin position="38"/>
        <end position="73"/>
    </location>
</feature>
<feature type="region of interest" description="Disordered" evidence="1">
    <location>
        <begin position="141"/>
        <end position="167"/>
    </location>
</feature>
<evidence type="ECO:0000313" key="3">
    <source>
        <dbReference type="EMBL" id="QEG39360.1"/>
    </source>
</evidence>
<evidence type="ECO:0000256" key="1">
    <source>
        <dbReference type="SAM" id="MobiDB-lite"/>
    </source>
</evidence>
<feature type="compositionally biased region" description="Gly residues" evidence="1">
    <location>
        <begin position="42"/>
        <end position="56"/>
    </location>
</feature>
<dbReference type="AlphaFoldDB" id="A0A5B9QNX4"/>
<evidence type="ECO:0000256" key="2">
    <source>
        <dbReference type="SAM" id="SignalP"/>
    </source>
</evidence>
<proteinExistence type="predicted"/>
<feature type="chain" id="PRO_5022924651" evidence="2">
    <location>
        <begin position="19"/>
        <end position="167"/>
    </location>
</feature>
<gene>
    <name evidence="3" type="ORF">UC8_13250</name>
</gene>
<dbReference type="KEGG" id="rul:UC8_13250"/>
<keyword evidence="2" id="KW-0732">Signal</keyword>
<reference evidence="3 4" key="1">
    <citation type="submission" date="2019-08" db="EMBL/GenBank/DDBJ databases">
        <title>Deep-cultivation of Planctomycetes and their phenomic and genomic characterization uncovers novel biology.</title>
        <authorList>
            <person name="Wiegand S."/>
            <person name="Jogler M."/>
            <person name="Boedeker C."/>
            <person name="Pinto D."/>
            <person name="Vollmers J."/>
            <person name="Rivas-Marin E."/>
            <person name="Kohn T."/>
            <person name="Peeters S.H."/>
            <person name="Heuer A."/>
            <person name="Rast P."/>
            <person name="Oberbeckmann S."/>
            <person name="Bunk B."/>
            <person name="Jeske O."/>
            <person name="Meyerdierks A."/>
            <person name="Storesund J.E."/>
            <person name="Kallscheuer N."/>
            <person name="Luecker S."/>
            <person name="Lage O.M."/>
            <person name="Pohl T."/>
            <person name="Merkel B.J."/>
            <person name="Hornburger P."/>
            <person name="Mueller R.-W."/>
            <person name="Bruemmer F."/>
            <person name="Labrenz M."/>
            <person name="Spormann A.M."/>
            <person name="Op den Camp H."/>
            <person name="Overmann J."/>
            <person name="Amann R."/>
            <person name="Jetten M.S.M."/>
            <person name="Mascher T."/>
            <person name="Medema M.H."/>
            <person name="Devos D.P."/>
            <person name="Kaster A.-K."/>
            <person name="Ovreas L."/>
            <person name="Rohde M."/>
            <person name="Galperin M.Y."/>
            <person name="Jogler C."/>
        </authorList>
    </citation>
    <scope>NUCLEOTIDE SEQUENCE [LARGE SCALE GENOMIC DNA]</scope>
    <source>
        <strain evidence="3 4">UC8</strain>
    </source>
</reference>
<dbReference type="Proteomes" id="UP000325286">
    <property type="component" value="Chromosome"/>
</dbReference>
<name>A0A5B9QNX4_9BACT</name>
<feature type="compositionally biased region" description="Basic residues" evidence="1">
    <location>
        <begin position="156"/>
        <end position="167"/>
    </location>
</feature>
<evidence type="ECO:0000313" key="4">
    <source>
        <dbReference type="Proteomes" id="UP000325286"/>
    </source>
</evidence>
<feature type="compositionally biased region" description="Polar residues" evidence="1">
    <location>
        <begin position="141"/>
        <end position="151"/>
    </location>
</feature>
<protein>
    <submittedName>
        <fullName evidence="3">Uncharacterized protein</fullName>
    </submittedName>
</protein>
<feature type="signal peptide" evidence="2">
    <location>
        <begin position="1"/>
        <end position="18"/>
    </location>
</feature>
<organism evidence="3 4">
    <name type="scientific">Roseimaritima ulvae</name>
    <dbReference type="NCBI Taxonomy" id="980254"/>
    <lineage>
        <taxon>Bacteria</taxon>
        <taxon>Pseudomonadati</taxon>
        <taxon>Planctomycetota</taxon>
        <taxon>Planctomycetia</taxon>
        <taxon>Pirellulales</taxon>
        <taxon>Pirellulaceae</taxon>
        <taxon>Roseimaritima</taxon>
    </lineage>
</organism>
<keyword evidence="4" id="KW-1185">Reference proteome</keyword>
<sequence precursor="true">MQRFAIALMMLFAIPAVARSEERFITIQKVVGNRIEFSESAGGRGRGGGMGQGRGMRGGRGRGRGGGNTSQTQAAVIPTAAKITAAMRERRTFEFRVGIELAGGMRHPVFTQMQKPLSARIVTQGNRITELNVITADTDVNQRNTSSSGQTVIAVKPRRPPSRSSSK</sequence>
<accession>A0A5B9QNX4</accession>